<sequence>MALSHLPYTVLFWFYNLAFWNKEGLVLNPYVHLHAKYQRIRMFSFPLLSILIVWLIRPFSIGWASFLGGVLYAFYTPAIMVWVKFYKKVATLISKKKTFSSA</sequence>
<proteinExistence type="predicted"/>
<dbReference type="AlphaFoldDB" id="A0A3E0DG61"/>
<evidence type="ECO:0000313" key="2">
    <source>
        <dbReference type="EMBL" id="REG81075.1"/>
    </source>
</evidence>
<evidence type="ECO:0000313" key="3">
    <source>
        <dbReference type="Proteomes" id="UP000256405"/>
    </source>
</evidence>
<protein>
    <submittedName>
        <fullName evidence="2">Uncharacterized protein</fullName>
    </submittedName>
</protein>
<reference evidence="2 3" key="1">
    <citation type="submission" date="2018-08" db="EMBL/GenBank/DDBJ databases">
        <title>Genomic Encyclopedia of Archaeal and Bacterial Type Strains, Phase II (KMG-II): from individual species to whole genera.</title>
        <authorList>
            <person name="Goeker M."/>
        </authorList>
    </citation>
    <scope>NUCLEOTIDE SEQUENCE [LARGE SCALE GENOMIC DNA]</scope>
    <source>
        <strain evidence="2 3">DSM 15986</strain>
    </source>
</reference>
<organism evidence="2 3">
    <name type="scientific">Algoriphagus antarcticus</name>
    <dbReference type="NCBI Taxonomy" id="238540"/>
    <lineage>
        <taxon>Bacteria</taxon>
        <taxon>Pseudomonadati</taxon>
        <taxon>Bacteroidota</taxon>
        <taxon>Cytophagia</taxon>
        <taxon>Cytophagales</taxon>
        <taxon>Cyclobacteriaceae</taxon>
        <taxon>Algoriphagus</taxon>
    </lineage>
</organism>
<dbReference type="EMBL" id="QUNF01000029">
    <property type="protein sequence ID" value="REG81075.1"/>
    <property type="molecule type" value="Genomic_DNA"/>
</dbReference>
<feature type="transmembrane region" description="Helical" evidence="1">
    <location>
        <begin position="43"/>
        <end position="60"/>
    </location>
</feature>
<accession>A0A3E0DG61</accession>
<comment type="caution">
    <text evidence="2">The sequence shown here is derived from an EMBL/GenBank/DDBJ whole genome shotgun (WGS) entry which is preliminary data.</text>
</comment>
<feature type="transmembrane region" description="Helical" evidence="1">
    <location>
        <begin position="66"/>
        <end position="86"/>
    </location>
</feature>
<keyword evidence="1" id="KW-0472">Membrane</keyword>
<dbReference type="Proteomes" id="UP000256405">
    <property type="component" value="Unassembled WGS sequence"/>
</dbReference>
<keyword evidence="1" id="KW-0812">Transmembrane</keyword>
<gene>
    <name evidence="2" type="ORF">C8N25_12920</name>
</gene>
<keyword evidence="1" id="KW-1133">Transmembrane helix</keyword>
<name>A0A3E0DG61_9BACT</name>
<evidence type="ECO:0000256" key="1">
    <source>
        <dbReference type="SAM" id="Phobius"/>
    </source>
</evidence>
<feature type="transmembrane region" description="Helical" evidence="1">
    <location>
        <begin position="12"/>
        <end position="31"/>
    </location>
</feature>
<keyword evidence="3" id="KW-1185">Reference proteome</keyword>